<dbReference type="InterPro" id="IPR036864">
    <property type="entry name" value="Zn2-C6_fun-type_DNA-bd_sf"/>
</dbReference>
<dbReference type="PROSITE" id="PS00463">
    <property type="entry name" value="ZN2_CY6_FUNGAL_1"/>
    <property type="match status" value="1"/>
</dbReference>
<evidence type="ECO:0000256" key="2">
    <source>
        <dbReference type="SAM" id="MobiDB-lite"/>
    </source>
</evidence>
<evidence type="ECO:0000313" key="5">
    <source>
        <dbReference type="Proteomes" id="UP000310421"/>
    </source>
</evidence>
<organism evidence="4 5">
    <name type="scientific">Aureobasidium pullulans</name>
    <name type="common">Black yeast</name>
    <name type="synonym">Pullularia pullulans</name>
    <dbReference type="NCBI Taxonomy" id="5580"/>
    <lineage>
        <taxon>Eukaryota</taxon>
        <taxon>Fungi</taxon>
        <taxon>Dikarya</taxon>
        <taxon>Ascomycota</taxon>
        <taxon>Pezizomycotina</taxon>
        <taxon>Dothideomycetes</taxon>
        <taxon>Dothideomycetidae</taxon>
        <taxon>Dothideales</taxon>
        <taxon>Saccotheciaceae</taxon>
        <taxon>Aureobasidium</taxon>
    </lineage>
</organism>
<dbReference type="PANTHER" id="PTHR37534:SF49">
    <property type="entry name" value="LYSINE BIOSYNTHESIS REGULATORY PROTEIN LYS14"/>
    <property type="match status" value="1"/>
</dbReference>
<name>A0A4S8Z4E1_AURPU</name>
<dbReference type="PROSITE" id="PS50048">
    <property type="entry name" value="ZN2_CY6_FUNGAL_2"/>
    <property type="match status" value="1"/>
</dbReference>
<protein>
    <recommendedName>
        <fullName evidence="3">Zn(2)-C6 fungal-type domain-containing protein</fullName>
    </recommendedName>
</protein>
<sequence length="666" mass="74547">MEPICDSMARAISDFTFTGAPPATFDSSVCLPPTDAPQRGSLSDSQGVRKEQQRRPQTRSKNGCWTCRKRRVKCDEVRPQCGGCVRLYKNCHYGYQWQLLDFGLCTGRQLRHNTPSSSSSWNRYPSSLTSDTQSTRPSFKHRNVSGISPEDTHRKKDAPSPQDSYSISTNSSFSSPSSCRPLTPLSHVTSPDEIDQDKRMRVSDFGILAKPETSSQPTLLLPRSLWNKYELPESAGSQQTPSAPRDSEDQNTVTAAEPMLNHKALTLPHIATYGLRYHDEELGAFDEEAAILTHSKSFEPLRHAIRALSSLTSALRGQKPGLVEAFEHYDRAVSTSVSHAHVEPSLLYHLHFVLLIFDVCCMGQDIRGPSMWSQHLGHLATLASCLRKDNSAKVPANLLWIVLNLDVQLCLAGNNDAGSCVRAYLADELFLPDLAELQDLRHDFECGTSILCAAVYDLATYICRKFAELSQLALKMRCEKKSGRGSAAARHRCIDKFYHILYIEWTFRYKHILNLTVSNCEVLMSTTLSTTLEYALLQYSTIIVYLHTSMYHDQHFPSPRVGTRVAEHCTKILSIASKNRLDPHQCIFPLFLSGYASKHTLQKEQALELIKSTWATSLSSDSCRLVNLLQLIYAQQTAQAQTSATTGVDWINLSRQVGIHMVDLSL</sequence>
<dbReference type="SUPFAM" id="SSF57701">
    <property type="entry name" value="Zn2/Cys6 DNA-binding domain"/>
    <property type="match status" value="1"/>
</dbReference>
<comment type="caution">
    <text evidence="4">The sequence shown here is derived from an EMBL/GenBank/DDBJ whole genome shotgun (WGS) entry which is preliminary data.</text>
</comment>
<feature type="compositionally biased region" description="Low complexity" evidence="2">
    <location>
        <begin position="164"/>
        <end position="178"/>
    </location>
</feature>
<dbReference type="Pfam" id="PF00172">
    <property type="entry name" value="Zn_clus"/>
    <property type="match status" value="1"/>
</dbReference>
<keyword evidence="1" id="KW-0539">Nucleus</keyword>
<dbReference type="GO" id="GO:0000981">
    <property type="term" value="F:DNA-binding transcription factor activity, RNA polymerase II-specific"/>
    <property type="evidence" value="ECO:0007669"/>
    <property type="project" value="InterPro"/>
</dbReference>
<feature type="compositionally biased region" description="Polar residues" evidence="2">
    <location>
        <begin position="128"/>
        <end position="137"/>
    </location>
</feature>
<dbReference type="EMBL" id="QZAN01000039">
    <property type="protein sequence ID" value="THW62312.1"/>
    <property type="molecule type" value="Genomic_DNA"/>
</dbReference>
<feature type="domain" description="Zn(2)-C6 fungal-type" evidence="3">
    <location>
        <begin position="63"/>
        <end position="93"/>
    </location>
</feature>
<dbReference type="PANTHER" id="PTHR37534">
    <property type="entry name" value="TRANSCRIPTIONAL ACTIVATOR PROTEIN UGA3"/>
    <property type="match status" value="1"/>
</dbReference>
<dbReference type="CDD" id="cd00067">
    <property type="entry name" value="GAL4"/>
    <property type="match status" value="1"/>
</dbReference>
<dbReference type="AlphaFoldDB" id="A0A4S8Z4E1"/>
<feature type="region of interest" description="Disordered" evidence="2">
    <location>
        <begin position="233"/>
        <end position="252"/>
    </location>
</feature>
<proteinExistence type="predicted"/>
<reference evidence="4 5" key="1">
    <citation type="submission" date="2018-10" db="EMBL/GenBank/DDBJ databases">
        <title>Fifty Aureobasidium pullulans genomes reveal a recombining polyextremotolerant generalist.</title>
        <authorList>
            <person name="Gostincar C."/>
            <person name="Turk M."/>
            <person name="Zajc J."/>
            <person name="Gunde-Cimerman N."/>
        </authorList>
    </citation>
    <scope>NUCLEOTIDE SEQUENCE [LARGE SCALE GENOMIC DNA]</scope>
    <source>
        <strain evidence="4 5">EXF-10751</strain>
    </source>
</reference>
<dbReference type="SMART" id="SM00066">
    <property type="entry name" value="GAL4"/>
    <property type="match status" value="1"/>
</dbReference>
<accession>A0A4S8Z4E1</accession>
<evidence type="ECO:0000259" key="3">
    <source>
        <dbReference type="PROSITE" id="PS50048"/>
    </source>
</evidence>
<evidence type="ECO:0000313" key="4">
    <source>
        <dbReference type="EMBL" id="THW62312.1"/>
    </source>
</evidence>
<dbReference type="Proteomes" id="UP000310421">
    <property type="component" value="Unassembled WGS sequence"/>
</dbReference>
<dbReference type="GO" id="GO:0000976">
    <property type="term" value="F:transcription cis-regulatory region binding"/>
    <property type="evidence" value="ECO:0007669"/>
    <property type="project" value="TreeGrafter"/>
</dbReference>
<gene>
    <name evidence="4" type="ORF">D6D20_04426</name>
</gene>
<dbReference type="Gene3D" id="4.10.240.10">
    <property type="entry name" value="Zn(2)-C6 fungal-type DNA-binding domain"/>
    <property type="match status" value="1"/>
</dbReference>
<dbReference type="GO" id="GO:0045944">
    <property type="term" value="P:positive regulation of transcription by RNA polymerase II"/>
    <property type="evidence" value="ECO:0007669"/>
    <property type="project" value="TreeGrafter"/>
</dbReference>
<evidence type="ECO:0000256" key="1">
    <source>
        <dbReference type="ARBA" id="ARBA00023242"/>
    </source>
</evidence>
<dbReference type="InterPro" id="IPR001138">
    <property type="entry name" value="Zn2Cys6_DnaBD"/>
</dbReference>
<dbReference type="GO" id="GO:0008270">
    <property type="term" value="F:zinc ion binding"/>
    <property type="evidence" value="ECO:0007669"/>
    <property type="project" value="InterPro"/>
</dbReference>
<feature type="region of interest" description="Disordered" evidence="2">
    <location>
        <begin position="36"/>
        <end position="61"/>
    </location>
</feature>
<feature type="region of interest" description="Disordered" evidence="2">
    <location>
        <begin position="113"/>
        <end position="197"/>
    </location>
</feature>
<dbReference type="GO" id="GO:0005634">
    <property type="term" value="C:nucleus"/>
    <property type="evidence" value="ECO:0007669"/>
    <property type="project" value="TreeGrafter"/>
</dbReference>
<feature type="compositionally biased region" description="Low complexity" evidence="2">
    <location>
        <begin position="116"/>
        <end position="127"/>
    </location>
</feature>